<dbReference type="EMBL" id="AVOT02014000">
    <property type="protein sequence ID" value="MBW0497104.1"/>
    <property type="molecule type" value="Genomic_DNA"/>
</dbReference>
<evidence type="ECO:0000256" key="1">
    <source>
        <dbReference type="SAM" id="MobiDB-lite"/>
    </source>
</evidence>
<feature type="compositionally biased region" description="Basic and acidic residues" evidence="1">
    <location>
        <begin position="71"/>
        <end position="83"/>
    </location>
</feature>
<evidence type="ECO:0000313" key="3">
    <source>
        <dbReference type="Proteomes" id="UP000765509"/>
    </source>
</evidence>
<accession>A0A9Q3D596</accession>
<sequence>MYSFLFLYPFRAFQSRAQDVLTPTARAPLGGTPAVPKLRAPYGRSSTIHPGRKRAKKIKIILRNSWRIHRTFKEHSQRSRGDGDKEEENSVQDEGSDGAEGVPAPVGESQGTGRQTLAQSGQPVSHQSEPSLLAIMKQMT</sequence>
<name>A0A9Q3D596_9BASI</name>
<dbReference type="Proteomes" id="UP000765509">
    <property type="component" value="Unassembled WGS sequence"/>
</dbReference>
<dbReference type="AlphaFoldDB" id="A0A9Q3D596"/>
<reference evidence="2" key="1">
    <citation type="submission" date="2021-03" db="EMBL/GenBank/DDBJ databases">
        <title>Draft genome sequence of rust myrtle Austropuccinia psidii MF-1, a brazilian biotype.</title>
        <authorList>
            <person name="Quecine M.C."/>
            <person name="Pachon D.M.R."/>
            <person name="Bonatelli M.L."/>
            <person name="Correr F.H."/>
            <person name="Franceschini L.M."/>
            <person name="Leite T.F."/>
            <person name="Margarido G.R.A."/>
            <person name="Almeida C.A."/>
            <person name="Ferrarezi J.A."/>
            <person name="Labate C.A."/>
        </authorList>
    </citation>
    <scope>NUCLEOTIDE SEQUENCE</scope>
    <source>
        <strain evidence="2">MF-1</strain>
    </source>
</reference>
<feature type="region of interest" description="Disordered" evidence="1">
    <location>
        <begin position="71"/>
        <end position="140"/>
    </location>
</feature>
<feature type="compositionally biased region" description="Acidic residues" evidence="1">
    <location>
        <begin position="84"/>
        <end position="97"/>
    </location>
</feature>
<keyword evidence="3" id="KW-1185">Reference proteome</keyword>
<organism evidence="2 3">
    <name type="scientific">Austropuccinia psidii MF-1</name>
    <dbReference type="NCBI Taxonomy" id="1389203"/>
    <lineage>
        <taxon>Eukaryota</taxon>
        <taxon>Fungi</taxon>
        <taxon>Dikarya</taxon>
        <taxon>Basidiomycota</taxon>
        <taxon>Pucciniomycotina</taxon>
        <taxon>Pucciniomycetes</taxon>
        <taxon>Pucciniales</taxon>
        <taxon>Sphaerophragmiaceae</taxon>
        <taxon>Austropuccinia</taxon>
    </lineage>
</organism>
<proteinExistence type="predicted"/>
<feature type="compositionally biased region" description="Polar residues" evidence="1">
    <location>
        <begin position="109"/>
        <end position="130"/>
    </location>
</feature>
<gene>
    <name evidence="2" type="ORF">O181_036819</name>
</gene>
<evidence type="ECO:0000313" key="2">
    <source>
        <dbReference type="EMBL" id="MBW0497104.1"/>
    </source>
</evidence>
<comment type="caution">
    <text evidence="2">The sequence shown here is derived from an EMBL/GenBank/DDBJ whole genome shotgun (WGS) entry which is preliminary data.</text>
</comment>
<feature type="region of interest" description="Disordered" evidence="1">
    <location>
        <begin position="24"/>
        <end position="51"/>
    </location>
</feature>
<protein>
    <submittedName>
        <fullName evidence="2">Uncharacterized protein</fullName>
    </submittedName>
</protein>